<keyword evidence="4" id="KW-0812">Transmembrane</keyword>
<evidence type="ECO:0000313" key="7">
    <source>
        <dbReference type="EMBL" id="TDP84980.1"/>
    </source>
</evidence>
<protein>
    <submittedName>
        <fullName evidence="7">Methyl-accepting chemotaxis protein</fullName>
    </submittedName>
</protein>
<dbReference type="InterPro" id="IPR003660">
    <property type="entry name" value="HAMP_dom"/>
</dbReference>
<evidence type="ECO:0000256" key="2">
    <source>
        <dbReference type="ARBA" id="ARBA00029447"/>
    </source>
</evidence>
<dbReference type="PROSITE" id="PS50885">
    <property type="entry name" value="HAMP"/>
    <property type="match status" value="1"/>
</dbReference>
<gene>
    <name evidence="7" type="ORF">EDD54_1825</name>
</gene>
<dbReference type="SUPFAM" id="SSF58104">
    <property type="entry name" value="Methyl-accepting chemotaxis protein (MCP) signaling domain"/>
    <property type="match status" value="1"/>
</dbReference>
<keyword evidence="1 3" id="KW-0807">Transducer</keyword>
<evidence type="ECO:0000313" key="8">
    <source>
        <dbReference type="Proteomes" id="UP000294547"/>
    </source>
</evidence>
<comment type="caution">
    <text evidence="7">The sequence shown here is derived from an EMBL/GenBank/DDBJ whole genome shotgun (WGS) entry which is preliminary data.</text>
</comment>
<dbReference type="Gene3D" id="6.10.340.10">
    <property type="match status" value="1"/>
</dbReference>
<feature type="domain" description="HAMP" evidence="6">
    <location>
        <begin position="365"/>
        <end position="418"/>
    </location>
</feature>
<dbReference type="InterPro" id="IPR004090">
    <property type="entry name" value="Chemotax_Me-accpt_rcpt"/>
</dbReference>
<sequence length="716" mass="74076">MFSTLKLRLPVVIVGLALVSAAVVGAIGWSGARSALSDAAVDRLSLAADGRAAVLEMTAARVRADLESLGGTALVASSLGELDKNLSSNEAEFAKTKAYFAAPPAGERAKKDGADANTMYGFRHAKVHALIAEAARRGGYADVLMLNPDGRVVYSLQKGDDFTAAQTDPAVAGSGLAALYGALKTAEGVVFSDFAPYAAGGATPSAFVGMPILRKSNAAMNAAQEVLRTGYVVLRLDPTIFGGVLADRRNLGETGFTFAIGADGLLRNDVADGSGKAGETMSVVGLDTRPVDPEQGTSATTYTHDGHAFMAVSADARIFDATWTLVATQAVDEAFAAVTGMTNRMMATGIAILFATIVVGFLAARSIINPLNLLTQTLRAMATGSHVDAIAGHRRADEIGEIARAVSQIRDSVAADALRHHGEQERMRGEREAERRRMTEDLARDFESRVGSVVEKVAAAAATLEGSADEMVRLAQAASDRSDKVAEASDDASANVRSVAAATDQLFASLRHVSELIARSGRIVGEADDHARSTNTIVESLLETAGRIGSVIDIIQSIAAQTNLLALNATIEAARAGEMGKGFAVVAGEVKNLAGQTAKATEEIGAQIAAMREATRTAVDAISQIREVVGEIGTAVGSVDEAVREQSAATSEIARSAQSASSGTAAVSSNIGDVRGAVSRTDTAATDVAAQARSLGHEAAELKRGLDRFVAQILAA</sequence>
<evidence type="ECO:0000256" key="1">
    <source>
        <dbReference type="ARBA" id="ARBA00023224"/>
    </source>
</evidence>
<evidence type="ECO:0000256" key="3">
    <source>
        <dbReference type="PROSITE-ProRule" id="PRU00284"/>
    </source>
</evidence>
<dbReference type="GO" id="GO:0006935">
    <property type="term" value="P:chemotaxis"/>
    <property type="evidence" value="ECO:0007669"/>
    <property type="project" value="InterPro"/>
</dbReference>
<dbReference type="RefSeq" id="WP_126540865.1">
    <property type="nucleotide sequence ID" value="NZ_BSPM01000004.1"/>
</dbReference>
<proteinExistence type="inferred from homology"/>
<dbReference type="GO" id="GO:0004888">
    <property type="term" value="F:transmembrane signaling receptor activity"/>
    <property type="evidence" value="ECO:0007669"/>
    <property type="project" value="InterPro"/>
</dbReference>
<dbReference type="OrthoDB" id="8320983at2"/>
<dbReference type="PROSITE" id="PS50111">
    <property type="entry name" value="CHEMOTAXIS_TRANSDUC_2"/>
    <property type="match status" value="1"/>
</dbReference>
<keyword evidence="8" id="KW-1185">Reference proteome</keyword>
<reference evidence="7 8" key="1">
    <citation type="submission" date="2019-03" db="EMBL/GenBank/DDBJ databases">
        <title>Genomic Encyclopedia of Type Strains, Phase IV (KMG-IV): sequencing the most valuable type-strain genomes for metagenomic binning, comparative biology and taxonomic classification.</title>
        <authorList>
            <person name="Goeker M."/>
        </authorList>
    </citation>
    <scope>NUCLEOTIDE SEQUENCE [LARGE SCALE GENOMIC DNA]</scope>
    <source>
        <strain evidence="7 8">DSM 102969</strain>
    </source>
</reference>
<comment type="similarity">
    <text evidence="2">Belongs to the methyl-accepting chemotaxis (MCP) protein family.</text>
</comment>
<dbReference type="AlphaFoldDB" id="A0A4R6RFF2"/>
<dbReference type="Pfam" id="PF00015">
    <property type="entry name" value="MCPsignal"/>
    <property type="match status" value="1"/>
</dbReference>
<dbReference type="EMBL" id="SNXY01000007">
    <property type="protein sequence ID" value="TDP84980.1"/>
    <property type="molecule type" value="Genomic_DNA"/>
</dbReference>
<evidence type="ECO:0000259" key="5">
    <source>
        <dbReference type="PROSITE" id="PS50111"/>
    </source>
</evidence>
<keyword evidence="4" id="KW-0472">Membrane</keyword>
<dbReference type="GO" id="GO:0016020">
    <property type="term" value="C:membrane"/>
    <property type="evidence" value="ECO:0007669"/>
    <property type="project" value="InterPro"/>
</dbReference>
<dbReference type="GO" id="GO:0007165">
    <property type="term" value="P:signal transduction"/>
    <property type="evidence" value="ECO:0007669"/>
    <property type="project" value="UniProtKB-KW"/>
</dbReference>
<dbReference type="SMART" id="SM00283">
    <property type="entry name" value="MA"/>
    <property type="match status" value="1"/>
</dbReference>
<dbReference type="Pfam" id="PF00672">
    <property type="entry name" value="HAMP"/>
    <property type="match status" value="1"/>
</dbReference>
<dbReference type="PANTHER" id="PTHR32089">
    <property type="entry name" value="METHYL-ACCEPTING CHEMOTAXIS PROTEIN MCPB"/>
    <property type="match status" value="1"/>
</dbReference>
<feature type="domain" description="Methyl-accepting transducer" evidence="5">
    <location>
        <begin position="460"/>
        <end position="696"/>
    </location>
</feature>
<evidence type="ECO:0000259" key="6">
    <source>
        <dbReference type="PROSITE" id="PS50885"/>
    </source>
</evidence>
<dbReference type="InterPro" id="IPR004089">
    <property type="entry name" value="MCPsignal_dom"/>
</dbReference>
<name>A0A4R6RFF2_9HYPH</name>
<dbReference type="PANTHER" id="PTHR32089:SF112">
    <property type="entry name" value="LYSOZYME-LIKE PROTEIN-RELATED"/>
    <property type="match status" value="1"/>
</dbReference>
<dbReference type="Gene3D" id="1.10.287.950">
    <property type="entry name" value="Methyl-accepting chemotaxis protein"/>
    <property type="match status" value="1"/>
</dbReference>
<dbReference type="Proteomes" id="UP000294547">
    <property type="component" value="Unassembled WGS sequence"/>
</dbReference>
<organism evidence="7 8">
    <name type="scientific">Oharaeibacter diazotrophicus</name>
    <dbReference type="NCBI Taxonomy" id="1920512"/>
    <lineage>
        <taxon>Bacteria</taxon>
        <taxon>Pseudomonadati</taxon>
        <taxon>Pseudomonadota</taxon>
        <taxon>Alphaproteobacteria</taxon>
        <taxon>Hyphomicrobiales</taxon>
        <taxon>Pleomorphomonadaceae</taxon>
        <taxon>Oharaeibacter</taxon>
    </lineage>
</organism>
<keyword evidence="4" id="KW-1133">Transmembrane helix</keyword>
<evidence type="ECO:0000256" key="4">
    <source>
        <dbReference type="SAM" id="Phobius"/>
    </source>
</evidence>
<accession>A0A4R6RFF2</accession>
<feature type="transmembrane region" description="Helical" evidence="4">
    <location>
        <begin position="345"/>
        <end position="364"/>
    </location>
</feature>
<dbReference type="PRINTS" id="PR00260">
    <property type="entry name" value="CHEMTRNSDUCR"/>
</dbReference>